<protein>
    <submittedName>
        <fullName evidence="1">Uncharacterized protein</fullName>
    </submittedName>
</protein>
<dbReference type="RefSeq" id="WP_150968277.1">
    <property type="nucleotide sequence ID" value="NZ_VZDO01000002.1"/>
</dbReference>
<dbReference type="EMBL" id="VZDO01000002">
    <property type="protein sequence ID" value="KAB0682017.1"/>
    <property type="molecule type" value="Genomic_DNA"/>
</dbReference>
<keyword evidence="2" id="KW-1185">Reference proteome</keyword>
<dbReference type="AlphaFoldDB" id="A0A7V7PSF2"/>
<evidence type="ECO:0000313" key="1">
    <source>
        <dbReference type="EMBL" id="KAB0682017.1"/>
    </source>
</evidence>
<evidence type="ECO:0000313" key="2">
    <source>
        <dbReference type="Proteomes" id="UP000432089"/>
    </source>
</evidence>
<reference evidence="1 2" key="1">
    <citation type="submission" date="2019-09" db="EMBL/GenBank/DDBJ databases">
        <title>YIM 132180 draft genome.</title>
        <authorList>
            <person name="Zhang K."/>
        </authorList>
    </citation>
    <scope>NUCLEOTIDE SEQUENCE [LARGE SCALE GENOMIC DNA]</scope>
    <source>
        <strain evidence="1 2">YIM 132180</strain>
    </source>
</reference>
<accession>A0A7V7PSF2</accession>
<name>A0A7V7PSF2_9HYPH</name>
<dbReference type="Proteomes" id="UP000432089">
    <property type="component" value="Unassembled WGS sequence"/>
</dbReference>
<gene>
    <name evidence="1" type="ORF">F6X38_04210</name>
</gene>
<organism evidence="1 2">
    <name type="scientific">Plantimonas leprariae</name>
    <dbReference type="NCBI Taxonomy" id="2615207"/>
    <lineage>
        <taxon>Bacteria</taxon>
        <taxon>Pseudomonadati</taxon>
        <taxon>Pseudomonadota</taxon>
        <taxon>Alphaproteobacteria</taxon>
        <taxon>Hyphomicrobiales</taxon>
        <taxon>Aurantimonadaceae</taxon>
        <taxon>Plantimonas</taxon>
    </lineage>
</organism>
<comment type="caution">
    <text evidence="1">The sequence shown here is derived from an EMBL/GenBank/DDBJ whole genome shotgun (WGS) entry which is preliminary data.</text>
</comment>
<proteinExistence type="predicted"/>
<sequence length="204" mass="21812">MVATPRSLPAVAWASIPVPELQRFVSASRSGERLANVVEYADPAWTASLTTKAIHQLRMRPVSAWWKSLREGLRPVLYRHPAYVCPAAHVCARGPEADAGYVTSIASGNILGLGGLAAGLVLAPGDFLSFKQGALTALGQIVETSGNGSTRTVEIEPPLPRAFVAGAQVLFDRIELLMRPVPGSWSEDPATVRSATFQLIESRL</sequence>